<feature type="domain" description="PucR C-terminal helix-turn-helix" evidence="2">
    <location>
        <begin position="399"/>
        <end position="457"/>
    </location>
</feature>
<dbReference type="Pfam" id="PF07905">
    <property type="entry name" value="PucR"/>
    <property type="match status" value="1"/>
</dbReference>
<evidence type="ECO:0000259" key="2">
    <source>
        <dbReference type="Pfam" id="PF13556"/>
    </source>
</evidence>
<dbReference type="EMBL" id="CP049933">
    <property type="protein sequence ID" value="QIM17780.1"/>
    <property type="molecule type" value="Genomic_DNA"/>
</dbReference>
<dbReference type="PANTHER" id="PTHR33744">
    <property type="entry name" value="CARBOHYDRATE DIACID REGULATOR"/>
    <property type="match status" value="1"/>
</dbReference>
<evidence type="ECO:0000313" key="3">
    <source>
        <dbReference type="EMBL" id="QIM17780.1"/>
    </source>
</evidence>
<dbReference type="InterPro" id="IPR042070">
    <property type="entry name" value="PucR_C-HTH_sf"/>
</dbReference>
<reference evidence="3 4" key="1">
    <citation type="submission" date="2020-03" db="EMBL/GenBank/DDBJ databases">
        <title>Leucobacter sp. nov., isolated from beetles.</title>
        <authorList>
            <person name="Hyun D.-W."/>
            <person name="Bae J.-W."/>
        </authorList>
    </citation>
    <scope>NUCLEOTIDE SEQUENCE [LARGE SCALE GENOMIC DNA]</scope>
    <source>
        <strain evidence="3 4">HDW9A</strain>
    </source>
</reference>
<dbReference type="InterPro" id="IPR012914">
    <property type="entry name" value="PucR_dom"/>
</dbReference>
<keyword evidence="4" id="KW-1185">Reference proteome</keyword>
<dbReference type="PANTHER" id="PTHR33744:SF7">
    <property type="entry name" value="PUCR FAMILY TRANSCRIPTIONAL REGULATOR"/>
    <property type="match status" value="1"/>
</dbReference>
<sequence length="468" mass="50319">MTIGDLVAIETLRTRVLSGASGADRRVSWAHSCELEDPWLWVGCDELLMTVGFCVPKDPVGQVHFVQELVAAGIAGATIGGRDEDLVLSAEMHAEADRLGFPLLRTEPAVPWSAISQHVAAAASSTQTSHVLTLARLYEVAAAASSPQDFVDELARLLDVQISVIDRETGLSLLCSASLIVGEFEEVRIRSHQFSQRHRAILEIGERAQEGLNSMVLVHLKRVIEVEVDRALLDAEADVTAQDLALKHLLTDGDSRGAEAVLGEGTIHSGCRLVAFSEETVEGVARLASIRGISVLVGSGSEHGIALVPSDELDRLRELLRELGIAAGVSHSIGSWGDSRGAVVEAASALADAHGVAGAWAEFAAARVGLLARSERESREIVREVLGPLSEVSDRAATLRETLFSYLRNDRSWARSSAELGVHRQTLAYRLRQAETLTGRSASRSEDISALWIAMQAWERFGADPDLG</sequence>
<accession>A0ABX6JYD4</accession>
<dbReference type="Gene3D" id="1.10.10.2840">
    <property type="entry name" value="PucR C-terminal helix-turn-helix domain"/>
    <property type="match status" value="1"/>
</dbReference>
<dbReference type="Proteomes" id="UP000503441">
    <property type="component" value="Chromosome"/>
</dbReference>
<proteinExistence type="predicted"/>
<dbReference type="Pfam" id="PF13556">
    <property type="entry name" value="HTH_30"/>
    <property type="match status" value="1"/>
</dbReference>
<name>A0ABX6JYD4_9MICO</name>
<dbReference type="RefSeq" id="WP_166328667.1">
    <property type="nucleotide sequence ID" value="NZ_CP049933.1"/>
</dbReference>
<gene>
    <name evidence="3" type="ORF">G7066_02040</name>
</gene>
<feature type="domain" description="Purine catabolism PurC-like" evidence="1">
    <location>
        <begin position="5"/>
        <end position="121"/>
    </location>
</feature>
<organism evidence="3 4">
    <name type="scientific">Leucobacter coleopterorum</name>
    <dbReference type="NCBI Taxonomy" id="2714933"/>
    <lineage>
        <taxon>Bacteria</taxon>
        <taxon>Bacillati</taxon>
        <taxon>Actinomycetota</taxon>
        <taxon>Actinomycetes</taxon>
        <taxon>Micrococcales</taxon>
        <taxon>Microbacteriaceae</taxon>
        <taxon>Leucobacter</taxon>
    </lineage>
</organism>
<evidence type="ECO:0000259" key="1">
    <source>
        <dbReference type="Pfam" id="PF07905"/>
    </source>
</evidence>
<evidence type="ECO:0000313" key="4">
    <source>
        <dbReference type="Proteomes" id="UP000503441"/>
    </source>
</evidence>
<dbReference type="InterPro" id="IPR051448">
    <property type="entry name" value="CdaR-like_regulators"/>
</dbReference>
<dbReference type="InterPro" id="IPR025736">
    <property type="entry name" value="PucR_C-HTH_dom"/>
</dbReference>
<protein>
    <submittedName>
        <fullName evidence="3">PucR family transcriptional regulator</fullName>
    </submittedName>
</protein>